<organism evidence="3 4">
    <name type="scientific">Barnesiella viscericola</name>
    <dbReference type="NCBI Taxonomy" id="397865"/>
    <lineage>
        <taxon>Bacteria</taxon>
        <taxon>Pseudomonadati</taxon>
        <taxon>Bacteroidota</taxon>
        <taxon>Bacteroidia</taxon>
        <taxon>Bacteroidales</taxon>
        <taxon>Barnesiellaceae</taxon>
        <taxon>Barnesiella</taxon>
    </lineage>
</organism>
<dbReference type="RefSeq" id="WP_273306001.1">
    <property type="nucleotide sequence ID" value="NZ_DYUD01000017.1"/>
</dbReference>
<evidence type="ECO:0000256" key="1">
    <source>
        <dbReference type="SAM" id="SignalP"/>
    </source>
</evidence>
<dbReference type="Gene3D" id="3.60.60.10">
    <property type="entry name" value="Penicillin V Acylase, Chain A"/>
    <property type="match status" value="1"/>
</dbReference>
<dbReference type="Proteomes" id="UP000757103">
    <property type="component" value="Unassembled WGS sequence"/>
</dbReference>
<keyword evidence="1" id="KW-0732">Signal</keyword>
<dbReference type="InterPro" id="IPR005079">
    <property type="entry name" value="Peptidase_C45_hydrolase"/>
</dbReference>
<evidence type="ECO:0000313" key="3">
    <source>
        <dbReference type="EMBL" id="HJG88978.1"/>
    </source>
</evidence>
<gene>
    <name evidence="3" type="ORF">K8U91_05840</name>
</gene>
<name>A0A921MQU7_9BACT</name>
<feature type="signal peptide" evidence="1">
    <location>
        <begin position="1"/>
        <end position="21"/>
    </location>
</feature>
<dbReference type="AlphaFoldDB" id="A0A921MQU7"/>
<comment type="caution">
    <text evidence="3">The sequence shown here is derived from an EMBL/GenBank/DDBJ whole genome shotgun (WGS) entry which is preliminary data.</text>
</comment>
<dbReference type="EMBL" id="DYUD01000017">
    <property type="protein sequence ID" value="HJG88978.1"/>
    <property type="molecule type" value="Genomic_DNA"/>
</dbReference>
<accession>A0A921MQU7</accession>
<proteinExistence type="predicted"/>
<protein>
    <submittedName>
        <fullName evidence="3">C45 family peptidase</fullName>
    </submittedName>
</protein>
<reference evidence="3" key="2">
    <citation type="submission" date="2021-09" db="EMBL/GenBank/DDBJ databases">
        <authorList>
            <person name="Gilroy R."/>
        </authorList>
    </citation>
    <scope>NUCLEOTIDE SEQUENCE</scope>
    <source>
        <strain evidence="3">CHK121-7720</strain>
    </source>
</reference>
<feature type="chain" id="PRO_5037540682" evidence="1">
    <location>
        <begin position="22"/>
        <end position="400"/>
    </location>
</feature>
<evidence type="ECO:0000259" key="2">
    <source>
        <dbReference type="Pfam" id="PF03417"/>
    </source>
</evidence>
<feature type="domain" description="Peptidase C45 hydrolase" evidence="2">
    <location>
        <begin position="80"/>
        <end position="180"/>
    </location>
</feature>
<evidence type="ECO:0000313" key="4">
    <source>
        <dbReference type="Proteomes" id="UP000757103"/>
    </source>
</evidence>
<sequence>MCKRLAIFLLLCLVAGASAWACTSAVVSGRVTPDGRPLLWKHRDSSDRNNRVVRFDAVKGQFSFVGLVNGVDTLAREVWTGYNSAGFAVMNTASYNLKNDTSSLADREGVVMKRALAVCRTVDDFERLLAEWPRPIGVEANFGVIDAEGGAAYFEVNNYEVFRYDAADSPDGYLLRTNYSMSGRPDEGLGYIRYDHAEELFAPVAEQKAVTAEWLTGVCSRSFYHAFLGRDFSGDNWVVDQDFIPRYSTSASLVVEGVRPGESPAFTTMWTVLGYPPCSVVLPVWLGCNSGVPALLQAQGDTVRSPLCEWSNALKQEAFPVKRGSGSHYLHMARLFRSDGSGITQQLLGLEKEVYARSRTLLDEARRSGSWNDRRVDRTLGDIEQQVSAFFQQILSDENR</sequence>
<dbReference type="Pfam" id="PF03417">
    <property type="entry name" value="AAT"/>
    <property type="match status" value="1"/>
</dbReference>
<reference evidence="3" key="1">
    <citation type="journal article" date="2021" name="PeerJ">
        <title>Extensive microbial diversity within the chicken gut microbiome revealed by metagenomics and culture.</title>
        <authorList>
            <person name="Gilroy R."/>
            <person name="Ravi A."/>
            <person name="Getino M."/>
            <person name="Pursley I."/>
            <person name="Horton D.L."/>
            <person name="Alikhan N.F."/>
            <person name="Baker D."/>
            <person name="Gharbi K."/>
            <person name="Hall N."/>
            <person name="Watson M."/>
            <person name="Adriaenssens E.M."/>
            <person name="Foster-Nyarko E."/>
            <person name="Jarju S."/>
            <person name="Secka A."/>
            <person name="Antonio M."/>
            <person name="Oren A."/>
            <person name="Chaudhuri R.R."/>
            <person name="La Ragione R."/>
            <person name="Hildebrand F."/>
            <person name="Pallen M.J."/>
        </authorList>
    </citation>
    <scope>NUCLEOTIDE SEQUENCE</scope>
    <source>
        <strain evidence="3">CHK121-7720</strain>
    </source>
</reference>